<dbReference type="GO" id="GO:0008757">
    <property type="term" value="F:S-adenosylmethionine-dependent methyltransferase activity"/>
    <property type="evidence" value="ECO:0007669"/>
    <property type="project" value="InterPro"/>
</dbReference>
<dbReference type="Proteomes" id="UP000655868">
    <property type="component" value="Unassembled WGS sequence"/>
</dbReference>
<dbReference type="InterPro" id="IPR029063">
    <property type="entry name" value="SAM-dependent_MTases_sf"/>
</dbReference>
<dbReference type="InterPro" id="IPR013216">
    <property type="entry name" value="Methyltransf_11"/>
</dbReference>
<dbReference type="EMBL" id="JAEMNV010000002">
    <property type="protein sequence ID" value="MBJ8338921.1"/>
    <property type="molecule type" value="Genomic_DNA"/>
</dbReference>
<evidence type="ECO:0000313" key="5">
    <source>
        <dbReference type="EMBL" id="MBJ8338921.1"/>
    </source>
</evidence>
<reference evidence="5" key="1">
    <citation type="submission" date="2020-12" db="EMBL/GenBank/DDBJ databases">
        <title>Antrihabitans popcorni sp. nov. and Antrihabitans auranticaus sp. nov., isolated from a larva cave.</title>
        <authorList>
            <person name="Lee S.D."/>
            <person name="Kim I.S."/>
        </authorList>
    </citation>
    <scope>NUCLEOTIDE SEQUENCE</scope>
    <source>
        <strain evidence="5">YC3-6</strain>
    </source>
</reference>
<comment type="caution">
    <text evidence="5">The sequence shown here is derived from an EMBL/GenBank/DDBJ whole genome shotgun (WGS) entry which is preliminary data.</text>
</comment>
<evidence type="ECO:0000313" key="6">
    <source>
        <dbReference type="Proteomes" id="UP000655868"/>
    </source>
</evidence>
<proteinExistence type="predicted"/>
<feature type="domain" description="Methyltransferase type 11" evidence="4">
    <location>
        <begin position="57"/>
        <end position="148"/>
    </location>
</feature>
<dbReference type="PANTHER" id="PTHR43464:SF19">
    <property type="entry name" value="UBIQUINONE BIOSYNTHESIS O-METHYLTRANSFERASE, MITOCHONDRIAL"/>
    <property type="match status" value="1"/>
</dbReference>
<evidence type="ECO:0000259" key="4">
    <source>
        <dbReference type="Pfam" id="PF08241"/>
    </source>
</evidence>
<keyword evidence="1 5" id="KW-0489">Methyltransferase</keyword>
<organism evidence="5 6">
    <name type="scientific">Antrihabitans stalagmiti</name>
    <dbReference type="NCBI Taxonomy" id="2799499"/>
    <lineage>
        <taxon>Bacteria</taxon>
        <taxon>Bacillati</taxon>
        <taxon>Actinomycetota</taxon>
        <taxon>Actinomycetes</taxon>
        <taxon>Mycobacteriales</taxon>
        <taxon>Nocardiaceae</taxon>
        <taxon>Antrihabitans</taxon>
    </lineage>
</organism>
<name>A0A934NP97_9NOCA</name>
<sequence length="234" mass="25745">MVNFDVYDRRGYRTVDARTGYGQWVTSYEDTVEDAMDLALLECLQVPDWINSQHAADLGCGTGRTGSWLRANGVHSVDGVDITAEMLDRARERGAHNSLRLGDVTDTGLESAAYDLVVSSLVDEHVADLAGFYAEARRLAAPAGLFVLVSFHPQFIMSSGMPTHFTTADGEDIAITTNVHLVSDHVTAGVAVGFELVEMAERLIDDEWVALKPSWERLRGTPISAAYVWRLRRS</sequence>
<dbReference type="GO" id="GO:0032259">
    <property type="term" value="P:methylation"/>
    <property type="evidence" value="ECO:0007669"/>
    <property type="project" value="UniProtKB-KW"/>
</dbReference>
<gene>
    <name evidence="5" type="ORF">JGU71_08495</name>
</gene>
<protein>
    <submittedName>
        <fullName evidence="5">Class I SAM-dependent methyltransferase</fullName>
    </submittedName>
</protein>
<keyword evidence="6" id="KW-1185">Reference proteome</keyword>
<dbReference type="SUPFAM" id="SSF53335">
    <property type="entry name" value="S-adenosyl-L-methionine-dependent methyltransferases"/>
    <property type="match status" value="1"/>
</dbReference>
<dbReference type="Pfam" id="PF08241">
    <property type="entry name" value="Methyltransf_11"/>
    <property type="match status" value="1"/>
</dbReference>
<dbReference type="Gene3D" id="3.40.50.150">
    <property type="entry name" value="Vaccinia Virus protein VP39"/>
    <property type="match status" value="1"/>
</dbReference>
<dbReference type="PANTHER" id="PTHR43464">
    <property type="entry name" value="METHYLTRANSFERASE"/>
    <property type="match status" value="1"/>
</dbReference>
<dbReference type="AlphaFoldDB" id="A0A934NP97"/>
<evidence type="ECO:0000256" key="1">
    <source>
        <dbReference type="ARBA" id="ARBA00022603"/>
    </source>
</evidence>
<dbReference type="RefSeq" id="WP_199703551.1">
    <property type="nucleotide sequence ID" value="NZ_JAEMNV010000002.1"/>
</dbReference>
<accession>A0A934NP97</accession>
<evidence type="ECO:0000256" key="3">
    <source>
        <dbReference type="ARBA" id="ARBA00022691"/>
    </source>
</evidence>
<evidence type="ECO:0000256" key="2">
    <source>
        <dbReference type="ARBA" id="ARBA00022679"/>
    </source>
</evidence>
<keyword evidence="3" id="KW-0949">S-adenosyl-L-methionine</keyword>
<keyword evidence="2" id="KW-0808">Transferase</keyword>
<dbReference type="CDD" id="cd02440">
    <property type="entry name" value="AdoMet_MTases"/>
    <property type="match status" value="1"/>
</dbReference>